<organism evidence="14 15">
    <name type="scientific">Escherichia coli</name>
    <dbReference type="NCBI Taxonomy" id="562"/>
    <lineage>
        <taxon>Bacteria</taxon>
        <taxon>Pseudomonadati</taxon>
        <taxon>Pseudomonadota</taxon>
        <taxon>Gammaproteobacteria</taxon>
        <taxon>Enterobacterales</taxon>
        <taxon>Enterobacteriaceae</taxon>
        <taxon>Escherichia</taxon>
    </lineage>
</organism>
<dbReference type="PANTHER" id="PTHR13693:SF100">
    <property type="entry name" value="8-AMINO-7-OXONONANOATE SYNTHASE"/>
    <property type="match status" value="1"/>
</dbReference>
<evidence type="ECO:0000256" key="8">
    <source>
        <dbReference type="ARBA" id="ARBA00022898"/>
    </source>
</evidence>
<feature type="domain" description="Aminotransferase class I/classII large" evidence="13">
    <location>
        <begin position="1"/>
        <end position="181"/>
    </location>
</feature>
<evidence type="ECO:0000256" key="7">
    <source>
        <dbReference type="ARBA" id="ARBA00022756"/>
    </source>
</evidence>
<comment type="similarity">
    <text evidence="3">Belongs to the class-II pyridoxal-phosphate-dependent aminotransferase family. BioF subfamily.</text>
</comment>
<comment type="subunit">
    <text evidence="4">Homodimer.</text>
</comment>
<name>A0A6L7CKQ4_ECOLX</name>
<dbReference type="EMBL" id="WTRN01001589">
    <property type="protein sequence ID" value="MWT88501.1"/>
    <property type="molecule type" value="Genomic_DNA"/>
</dbReference>
<dbReference type="GO" id="GO:0008710">
    <property type="term" value="F:8-amino-7-oxononanoate synthase activity"/>
    <property type="evidence" value="ECO:0007669"/>
    <property type="project" value="UniProtKB-EC"/>
</dbReference>
<evidence type="ECO:0000256" key="9">
    <source>
        <dbReference type="ARBA" id="ARBA00032610"/>
    </source>
</evidence>
<dbReference type="InterPro" id="IPR015421">
    <property type="entry name" value="PyrdxlP-dep_Trfase_major"/>
</dbReference>
<dbReference type="GO" id="GO:0009102">
    <property type="term" value="P:biotin biosynthetic process"/>
    <property type="evidence" value="ECO:0007669"/>
    <property type="project" value="UniProtKB-KW"/>
</dbReference>
<keyword evidence="14" id="KW-0032">Aminotransferase</keyword>
<dbReference type="PROSITE" id="PS00599">
    <property type="entry name" value="AA_TRANSFER_CLASS_2"/>
    <property type="match status" value="1"/>
</dbReference>
<dbReference type="InterPro" id="IPR050087">
    <property type="entry name" value="AON_synthase_class-II"/>
</dbReference>
<evidence type="ECO:0000313" key="14">
    <source>
        <dbReference type="EMBL" id="MWT88501.1"/>
    </source>
</evidence>
<dbReference type="EC" id="2.3.1.47" evidence="5"/>
<comment type="cofactor">
    <cofactor evidence="1 12">
        <name>pyridoxal 5'-phosphate</name>
        <dbReference type="ChEBI" id="CHEBI:597326"/>
    </cofactor>
</comment>
<dbReference type="InterPro" id="IPR015424">
    <property type="entry name" value="PyrdxlP-dep_Trfase"/>
</dbReference>
<evidence type="ECO:0000256" key="5">
    <source>
        <dbReference type="ARBA" id="ARBA00013187"/>
    </source>
</evidence>
<dbReference type="Proteomes" id="UP000480485">
    <property type="component" value="Unassembled WGS sequence"/>
</dbReference>
<dbReference type="SUPFAM" id="SSF53383">
    <property type="entry name" value="PLP-dependent transferases"/>
    <property type="match status" value="1"/>
</dbReference>
<evidence type="ECO:0000256" key="4">
    <source>
        <dbReference type="ARBA" id="ARBA00011738"/>
    </source>
</evidence>
<dbReference type="GO" id="GO:0008483">
    <property type="term" value="F:transaminase activity"/>
    <property type="evidence" value="ECO:0007669"/>
    <property type="project" value="UniProtKB-KW"/>
</dbReference>
<reference evidence="14 15" key="1">
    <citation type="submission" date="2019-12" db="EMBL/GenBank/DDBJ databases">
        <title>Enteriobacteria Tanzani isolates_8377-8380.</title>
        <authorList>
            <person name="Subbiah M."/>
            <person name="Call D."/>
        </authorList>
    </citation>
    <scope>NUCLEOTIDE SEQUENCE [LARGE SCALE GENOMIC DNA]</scope>
    <source>
        <strain evidence="14 15">8378wC7</strain>
    </source>
</reference>
<keyword evidence="8 12" id="KW-0663">Pyridoxal phosphate</keyword>
<evidence type="ECO:0000256" key="2">
    <source>
        <dbReference type="ARBA" id="ARBA00004746"/>
    </source>
</evidence>
<dbReference type="InterPro" id="IPR001917">
    <property type="entry name" value="Aminotrans_II_pyridoxalP_BS"/>
</dbReference>
<dbReference type="PANTHER" id="PTHR13693">
    <property type="entry name" value="CLASS II AMINOTRANSFERASE/8-AMINO-7-OXONONANOATE SYNTHASE"/>
    <property type="match status" value="1"/>
</dbReference>
<dbReference type="InterPro" id="IPR004839">
    <property type="entry name" value="Aminotransferase_I/II_large"/>
</dbReference>
<feature type="non-terminal residue" evidence="14">
    <location>
        <position position="1"/>
    </location>
</feature>
<evidence type="ECO:0000256" key="3">
    <source>
        <dbReference type="ARBA" id="ARBA00010008"/>
    </source>
</evidence>
<dbReference type="Gene3D" id="3.40.640.10">
    <property type="entry name" value="Type I PLP-dependent aspartate aminotransferase-like (Major domain)"/>
    <property type="match status" value="1"/>
</dbReference>
<evidence type="ECO:0000259" key="13">
    <source>
        <dbReference type="Pfam" id="PF00155"/>
    </source>
</evidence>
<sequence>WLMVDDAHGTGVIGEQGRGSCWLQKVKPELLVVTFGKGFGVSGAAVLCSSTVADYLLQFARHLIYSTSMPPAQAQALRASLAVIRSDEGDARREKLAALITRFRAGVQDLPFTLADSCSAIQPLIVGDNSRALQLAEKLRQQGCWVTAIRPPTVPAGTARLRLTLTAAHEMQDIDRLLEVLHGNG</sequence>
<evidence type="ECO:0000256" key="12">
    <source>
        <dbReference type="RuleBase" id="RU003693"/>
    </source>
</evidence>
<dbReference type="InterPro" id="IPR015422">
    <property type="entry name" value="PyrdxlP-dep_Trfase_small"/>
</dbReference>
<dbReference type="FunFam" id="3.90.1150.10:FF:000036">
    <property type="entry name" value="8-amino-7-oxononanoate synthase"/>
    <property type="match status" value="1"/>
</dbReference>
<dbReference type="Pfam" id="PF00155">
    <property type="entry name" value="Aminotran_1_2"/>
    <property type="match status" value="1"/>
</dbReference>
<evidence type="ECO:0000256" key="1">
    <source>
        <dbReference type="ARBA" id="ARBA00001933"/>
    </source>
</evidence>
<evidence type="ECO:0000256" key="11">
    <source>
        <dbReference type="ARBA" id="ARBA00047715"/>
    </source>
</evidence>
<keyword evidence="7" id="KW-0093">Biotin biosynthesis</keyword>
<gene>
    <name evidence="14" type="ORF">GP954_25790</name>
</gene>
<protein>
    <recommendedName>
        <fullName evidence="5">8-amino-7-oxononanoate synthase</fullName>
        <ecNumber evidence="5">2.3.1.47</ecNumber>
    </recommendedName>
    <alternativeName>
        <fullName evidence="9">7-keto-8-amino-pelargonic acid synthase</fullName>
    </alternativeName>
    <alternativeName>
        <fullName evidence="10">8-amino-7-ketopelargonate synthase</fullName>
    </alternativeName>
</protein>
<dbReference type="Gene3D" id="3.90.1150.10">
    <property type="entry name" value="Aspartate Aminotransferase, domain 1"/>
    <property type="match status" value="1"/>
</dbReference>
<evidence type="ECO:0000256" key="10">
    <source>
        <dbReference type="ARBA" id="ARBA00033381"/>
    </source>
</evidence>
<accession>A0A6L7CKQ4</accession>
<proteinExistence type="inferred from homology"/>
<evidence type="ECO:0000313" key="15">
    <source>
        <dbReference type="Proteomes" id="UP000480485"/>
    </source>
</evidence>
<dbReference type="AlphaFoldDB" id="A0A6L7CKQ4"/>
<evidence type="ECO:0000256" key="6">
    <source>
        <dbReference type="ARBA" id="ARBA00022679"/>
    </source>
</evidence>
<comment type="pathway">
    <text evidence="2">Cofactor biosynthesis; biotin biosynthesis.</text>
</comment>
<comment type="catalytic activity">
    <reaction evidence="11">
        <text>6-carboxyhexanoyl-[ACP] + L-alanine + H(+) = (8S)-8-amino-7-oxononanoate + holo-[ACP] + CO2</text>
        <dbReference type="Rhea" id="RHEA:42288"/>
        <dbReference type="Rhea" id="RHEA-COMP:9685"/>
        <dbReference type="Rhea" id="RHEA-COMP:9955"/>
        <dbReference type="ChEBI" id="CHEBI:15378"/>
        <dbReference type="ChEBI" id="CHEBI:16526"/>
        <dbReference type="ChEBI" id="CHEBI:57972"/>
        <dbReference type="ChEBI" id="CHEBI:64479"/>
        <dbReference type="ChEBI" id="CHEBI:78846"/>
        <dbReference type="ChEBI" id="CHEBI:149468"/>
        <dbReference type="EC" id="2.3.1.47"/>
    </reaction>
</comment>
<comment type="caution">
    <text evidence="14">The sequence shown here is derived from an EMBL/GenBank/DDBJ whole genome shotgun (WGS) entry which is preliminary data.</text>
</comment>
<dbReference type="GO" id="GO:0030170">
    <property type="term" value="F:pyridoxal phosphate binding"/>
    <property type="evidence" value="ECO:0007669"/>
    <property type="project" value="InterPro"/>
</dbReference>
<keyword evidence="6 14" id="KW-0808">Transferase</keyword>